<proteinExistence type="predicted"/>
<dbReference type="EMBL" id="FPKW01000001">
    <property type="protein sequence ID" value="SFZ90360.1"/>
    <property type="molecule type" value="Genomic_DNA"/>
</dbReference>
<dbReference type="Proteomes" id="UP000182034">
    <property type="component" value="Unassembled WGS sequence"/>
</dbReference>
<evidence type="ECO:0000256" key="1">
    <source>
        <dbReference type="SAM" id="SignalP"/>
    </source>
</evidence>
<sequence>MKKLLLIGIFGLFSLNVYAQEETTTYNGEKYGYIIDKSGKKVEGVVHLNGGYSSPWQNQLKVKFAAVADIDKVKNKIKFKTYEADDIKEYMLYEGDTPRVFQSIKYTNTREALNSSESSTGLGAGFKALNNLTRTSQFAEVVTEGKIRVYKMYGYPTSISANSSQAITRQETERLMNNPDYVYSKKGGKVEDFTPAKVKIAIADCPFTKAKAAKGEYGSLKNEEKQRSGLGKFIRDEIKNATVDKLSIVNEVIYDYNENCK</sequence>
<accession>A0A1K2IDI7</accession>
<gene>
    <name evidence="2" type="ORF">SAMN05216324_101326</name>
</gene>
<name>A0A1K2IDI7_9FLAO</name>
<protein>
    <submittedName>
        <fullName evidence="2">Uncharacterized protein</fullName>
    </submittedName>
</protein>
<evidence type="ECO:0000313" key="3">
    <source>
        <dbReference type="Proteomes" id="UP000182034"/>
    </source>
</evidence>
<dbReference type="OrthoDB" id="637699at2"/>
<feature type="signal peptide" evidence="1">
    <location>
        <begin position="1"/>
        <end position="19"/>
    </location>
</feature>
<reference evidence="3" key="1">
    <citation type="submission" date="2016-10" db="EMBL/GenBank/DDBJ databases">
        <authorList>
            <person name="Varghese N."/>
            <person name="Submissions S."/>
        </authorList>
    </citation>
    <scope>NUCLEOTIDE SEQUENCE [LARGE SCALE GENOMIC DNA]</scope>
    <source>
        <strain evidence="3">SUR2</strain>
    </source>
</reference>
<keyword evidence="3" id="KW-1185">Reference proteome</keyword>
<evidence type="ECO:0000313" key="2">
    <source>
        <dbReference type="EMBL" id="SFZ90360.1"/>
    </source>
</evidence>
<dbReference type="AlphaFoldDB" id="A0A1K2IDI7"/>
<dbReference type="RefSeq" id="WP_072406546.1">
    <property type="nucleotide sequence ID" value="NZ_FPKW01000001.1"/>
</dbReference>
<organism evidence="2 3">
    <name type="scientific">Chryseobacterium limigenitum</name>
    <dbReference type="NCBI Taxonomy" id="1612149"/>
    <lineage>
        <taxon>Bacteria</taxon>
        <taxon>Pseudomonadati</taxon>
        <taxon>Bacteroidota</taxon>
        <taxon>Flavobacteriia</taxon>
        <taxon>Flavobacteriales</taxon>
        <taxon>Weeksellaceae</taxon>
        <taxon>Chryseobacterium group</taxon>
        <taxon>Chryseobacterium</taxon>
    </lineage>
</organism>
<keyword evidence="1" id="KW-0732">Signal</keyword>
<feature type="chain" id="PRO_5009678605" evidence="1">
    <location>
        <begin position="20"/>
        <end position="261"/>
    </location>
</feature>